<dbReference type="EMBL" id="CP011454">
    <property type="protein sequence ID" value="AMW05604.1"/>
    <property type="molecule type" value="Genomic_DNA"/>
</dbReference>
<reference evidence="1 2" key="1">
    <citation type="journal article" date="2014" name="Proc. Natl. Acad. Sci. U.S.A.">
        <title>Functional type 2 photosynthetic reaction centers found in the rare bacterial phylum Gemmatimonadetes.</title>
        <authorList>
            <person name="Zeng Y."/>
            <person name="Feng F."/>
            <person name="Medova H."/>
            <person name="Dean J."/>
            <person name="Koblizek M."/>
        </authorList>
    </citation>
    <scope>NUCLEOTIDE SEQUENCE [LARGE SCALE GENOMIC DNA]</scope>
    <source>
        <strain evidence="1 2">AP64</strain>
    </source>
</reference>
<organism evidence="1 2">
    <name type="scientific">Gemmatimonas phototrophica</name>
    <dbReference type="NCBI Taxonomy" id="1379270"/>
    <lineage>
        <taxon>Bacteria</taxon>
        <taxon>Pseudomonadati</taxon>
        <taxon>Gemmatimonadota</taxon>
        <taxon>Gemmatimonadia</taxon>
        <taxon>Gemmatimonadales</taxon>
        <taxon>Gemmatimonadaceae</taxon>
        <taxon>Gemmatimonas</taxon>
    </lineage>
</organism>
<evidence type="ECO:0000313" key="2">
    <source>
        <dbReference type="Proteomes" id="UP000076404"/>
    </source>
</evidence>
<evidence type="ECO:0000313" key="1">
    <source>
        <dbReference type="EMBL" id="AMW05604.1"/>
    </source>
</evidence>
<dbReference type="KEGG" id="gph:GEMMAAP_13900"/>
<proteinExistence type="predicted"/>
<dbReference type="RefSeq" id="WP_075071530.1">
    <property type="nucleotide sequence ID" value="NZ_CP011454.1"/>
</dbReference>
<dbReference type="Proteomes" id="UP000076404">
    <property type="component" value="Chromosome"/>
</dbReference>
<protein>
    <submittedName>
        <fullName evidence="1">Uncharacterized protein</fullName>
    </submittedName>
</protein>
<keyword evidence="2" id="KW-1185">Reference proteome</keyword>
<gene>
    <name evidence="1" type="ORF">GEMMAAP_13900</name>
</gene>
<dbReference type="AlphaFoldDB" id="A0A143BMD3"/>
<sequence length="280" mass="31433">MGTIQTQKRHLGCFVFFGPNDIEPEQLLPNMLSAVAPCEPVSLLVGRPTQSLNRKYLGYGSVQKAWHGPPPAELVSLTNVAANVYDRENYDYIEMGFLRGRTGQDSSNLPYLGEMGLLRTNPFAPINVWVFVREMLDMFGRWPSAQYGYIHCASERLYLTIEASVTPGNPMIPETLEHTIDRFRLTYPLRNTLGERIVGAHWGIMLGSHLAKELGGLQRITAEAPVFRVSPLPNDGVFLQLTETPLPLDTPEMMRALPAFEAYLEPISLPIGPYFRRKIS</sequence>
<reference evidence="1 2" key="2">
    <citation type="journal article" date="2016" name="Environ. Microbiol. Rep.">
        <title>Metagenomic evidence for the presence of phototrophic Gemmatimonadetes bacteria in diverse environments.</title>
        <authorList>
            <person name="Zeng Y."/>
            <person name="Baumbach J."/>
            <person name="Barbosa E.G."/>
            <person name="Azevedo V."/>
            <person name="Zhang C."/>
            <person name="Koblizek M."/>
        </authorList>
    </citation>
    <scope>NUCLEOTIDE SEQUENCE [LARGE SCALE GENOMIC DNA]</scope>
    <source>
        <strain evidence="1 2">AP64</strain>
    </source>
</reference>
<name>A0A143BMD3_9BACT</name>
<accession>A0A143BMD3</accession>